<feature type="signal peptide" evidence="2">
    <location>
        <begin position="1"/>
        <end position="22"/>
    </location>
</feature>
<feature type="compositionally biased region" description="Low complexity" evidence="1">
    <location>
        <begin position="357"/>
        <end position="377"/>
    </location>
</feature>
<protein>
    <recommendedName>
        <fullName evidence="3">Right handed beta helix domain-containing protein</fullName>
    </recommendedName>
</protein>
<accession>A0A2G1XAM8</accession>
<feature type="compositionally biased region" description="Polar residues" evidence="1">
    <location>
        <begin position="335"/>
        <end position="351"/>
    </location>
</feature>
<keyword evidence="5" id="KW-1185">Reference proteome</keyword>
<feature type="domain" description="Right handed beta helix" evidence="3">
    <location>
        <begin position="100"/>
        <end position="239"/>
    </location>
</feature>
<reference evidence="4 5" key="1">
    <citation type="journal article" date="2017" name="Biochemistry">
        <title>Identification of the Biosynthetic Pathway for the Antibiotic Bicyclomycin.</title>
        <authorList>
            <person name="Patteson J."/>
            <person name="Cai W."/>
            <person name="Johnson R.A."/>
            <person name="Santa Maria K."/>
            <person name="Li B."/>
        </authorList>
    </citation>
    <scope>NUCLEOTIDE SEQUENCE [LARGE SCALE GENOMIC DNA]</scope>
    <source>
        <strain evidence="4 5">ATCC 21532</strain>
    </source>
</reference>
<evidence type="ECO:0000256" key="1">
    <source>
        <dbReference type="SAM" id="MobiDB-lite"/>
    </source>
</evidence>
<dbReference type="SMART" id="SM00710">
    <property type="entry name" value="PbH1"/>
    <property type="match status" value="7"/>
</dbReference>
<evidence type="ECO:0000259" key="3">
    <source>
        <dbReference type="Pfam" id="PF13229"/>
    </source>
</evidence>
<dbReference type="Proteomes" id="UP000222531">
    <property type="component" value="Unassembled WGS sequence"/>
</dbReference>
<keyword evidence="2" id="KW-0732">Signal</keyword>
<feature type="chain" id="PRO_5044380801" description="Right handed beta helix domain-containing protein" evidence="2">
    <location>
        <begin position="23"/>
        <end position="385"/>
    </location>
</feature>
<name>A0A2G1XAM8_STRCJ</name>
<organism evidence="4 5">
    <name type="scientific">Streptomyces cinnamoneus</name>
    <name type="common">Streptoverticillium cinnamoneum</name>
    <dbReference type="NCBI Taxonomy" id="53446"/>
    <lineage>
        <taxon>Bacteria</taxon>
        <taxon>Bacillati</taxon>
        <taxon>Actinomycetota</taxon>
        <taxon>Actinomycetes</taxon>
        <taxon>Kitasatosporales</taxon>
        <taxon>Streptomycetaceae</taxon>
        <taxon>Streptomyces</taxon>
        <taxon>Streptomyces cinnamoneus group</taxon>
    </lineage>
</organism>
<dbReference type="RefSeq" id="WP_099202815.1">
    <property type="nucleotide sequence ID" value="NZ_JBIRXA010000021.1"/>
</dbReference>
<dbReference type="InterPro" id="IPR011050">
    <property type="entry name" value="Pectin_lyase_fold/virulence"/>
</dbReference>
<dbReference type="InterPro" id="IPR006626">
    <property type="entry name" value="PbH1"/>
</dbReference>
<dbReference type="OrthoDB" id="339817at2"/>
<dbReference type="EMBL" id="NHZO01000168">
    <property type="protein sequence ID" value="PHQ48294.1"/>
    <property type="molecule type" value="Genomic_DNA"/>
</dbReference>
<evidence type="ECO:0000256" key="2">
    <source>
        <dbReference type="SAM" id="SignalP"/>
    </source>
</evidence>
<feature type="region of interest" description="Disordered" evidence="1">
    <location>
        <begin position="331"/>
        <end position="385"/>
    </location>
</feature>
<dbReference type="InterPro" id="IPR012334">
    <property type="entry name" value="Pectin_lyas_fold"/>
</dbReference>
<evidence type="ECO:0000313" key="4">
    <source>
        <dbReference type="EMBL" id="PHQ48294.1"/>
    </source>
</evidence>
<dbReference type="Pfam" id="PF13229">
    <property type="entry name" value="Beta_helix"/>
    <property type="match status" value="2"/>
</dbReference>
<comment type="caution">
    <text evidence="4">The sequence shown here is derived from an EMBL/GenBank/DDBJ whole genome shotgun (WGS) entry which is preliminary data.</text>
</comment>
<sequence length="385" mass="40062">MATRHIALLACGAALAAAPPGAAVPSTHGGSVHRVRPGQSIQKAVDAARPGDTILLSPGTYRESVRISTSRLTLRGSGPSSTVLVPAGATGTGTGPCAAAGHGVCVAGSAGRPVANVSVRSLTLRGFAKNGLWASWTDRLTVQQVTAEKNGTWGIAQERSLRSSLLQNTARNNGDAGLFLSNTMDKEEGAADTKGTVVSHNRVSGNRIGITVRRLRNLTVEHNEATANCAALFVVGDENSPRAGAMTLRRNNIHENNKLCPKTPRLPSLQGSGIVLTGAEQTLVTYNRVVGNVGSSPLSGGIVLFKSFVGAHNERNKIHDNVVLRNGTADLANRDTGTGNTFRGNTCTRSEPSGLCRPHPASPASSASAPRPPTHAARQQRQGER</sequence>
<dbReference type="SUPFAM" id="SSF51126">
    <property type="entry name" value="Pectin lyase-like"/>
    <property type="match status" value="1"/>
</dbReference>
<feature type="domain" description="Right handed beta helix" evidence="3">
    <location>
        <begin position="244"/>
        <end position="354"/>
    </location>
</feature>
<proteinExistence type="predicted"/>
<evidence type="ECO:0000313" key="5">
    <source>
        <dbReference type="Proteomes" id="UP000222531"/>
    </source>
</evidence>
<dbReference type="Gene3D" id="2.160.20.10">
    <property type="entry name" value="Single-stranded right-handed beta-helix, Pectin lyase-like"/>
    <property type="match status" value="1"/>
</dbReference>
<dbReference type="AlphaFoldDB" id="A0A2G1XAM8"/>
<dbReference type="InterPro" id="IPR039448">
    <property type="entry name" value="Beta_helix"/>
</dbReference>
<gene>
    <name evidence="4" type="ORF">BLA24_33375</name>
</gene>